<reference evidence="7 8" key="1">
    <citation type="submission" date="2024-01" db="EMBL/GenBank/DDBJ databases">
        <title>The genomes of 5 underutilized Papilionoideae crops provide insights into root nodulation and disease resistanc.</title>
        <authorList>
            <person name="Yuan L."/>
        </authorList>
    </citation>
    <scope>NUCLEOTIDE SEQUENCE [LARGE SCALE GENOMIC DNA]</scope>
    <source>
        <strain evidence="7">ZHUSHIDOU_FW_LH</strain>
        <tissue evidence="7">Leaf</tissue>
    </source>
</reference>
<feature type="chain" id="PRO_5043046995" description="Acid phosphatase" evidence="6">
    <location>
        <begin position="20"/>
        <end position="263"/>
    </location>
</feature>
<dbReference type="Proteomes" id="UP001372338">
    <property type="component" value="Unassembled WGS sequence"/>
</dbReference>
<evidence type="ECO:0000256" key="3">
    <source>
        <dbReference type="ARBA" id="ARBA00022761"/>
    </source>
</evidence>
<evidence type="ECO:0000256" key="6">
    <source>
        <dbReference type="SAM" id="SignalP"/>
    </source>
</evidence>
<dbReference type="GO" id="GO:0045735">
    <property type="term" value="F:nutrient reservoir activity"/>
    <property type="evidence" value="ECO:0007669"/>
    <property type="project" value="UniProtKB-UniRule"/>
</dbReference>
<dbReference type="Pfam" id="PF03767">
    <property type="entry name" value="Acid_phosphat_B"/>
    <property type="match status" value="1"/>
</dbReference>
<dbReference type="InterPro" id="IPR023214">
    <property type="entry name" value="HAD_sf"/>
</dbReference>
<feature type="signal peptide" evidence="6">
    <location>
        <begin position="1"/>
        <end position="19"/>
    </location>
</feature>
<protein>
    <recommendedName>
        <fullName evidence="9">Acid phosphatase</fullName>
    </recommendedName>
</protein>
<evidence type="ECO:0000256" key="5">
    <source>
        <dbReference type="PIRNR" id="PIRNR002674"/>
    </source>
</evidence>
<comment type="function">
    <text evidence="1 5">May function as somatic storage protein during early seedling development.</text>
</comment>
<dbReference type="InterPro" id="IPR005519">
    <property type="entry name" value="Acid_phosphat_B-like"/>
</dbReference>
<name>A0AAN9EDH9_CROPI</name>
<proteinExistence type="inferred from homology"/>
<dbReference type="CDD" id="cd07535">
    <property type="entry name" value="HAD_VSP"/>
    <property type="match status" value="1"/>
</dbReference>
<gene>
    <name evidence="7" type="ORF">RIF29_28892</name>
</gene>
<dbReference type="NCBIfam" id="TIGR01675">
    <property type="entry name" value="plant-AP"/>
    <property type="match status" value="1"/>
</dbReference>
<comment type="caution">
    <text evidence="7">The sequence shown here is derived from an EMBL/GenBank/DDBJ whole genome shotgun (WGS) entry which is preliminary data.</text>
</comment>
<evidence type="ECO:0000313" key="7">
    <source>
        <dbReference type="EMBL" id="KAK7255482.1"/>
    </source>
</evidence>
<evidence type="ECO:0008006" key="9">
    <source>
        <dbReference type="Google" id="ProtNLM"/>
    </source>
</evidence>
<dbReference type="PANTHER" id="PTHR31284:SF19">
    <property type="entry name" value="VEGETATIVE STORAGE PROTEIN 1-RELATED"/>
    <property type="match status" value="1"/>
</dbReference>
<keyword evidence="2 6" id="KW-0732">Signal</keyword>
<keyword evidence="4" id="KW-0325">Glycoprotein</keyword>
<evidence type="ECO:0000256" key="1">
    <source>
        <dbReference type="ARBA" id="ARBA00002410"/>
    </source>
</evidence>
<evidence type="ECO:0000313" key="8">
    <source>
        <dbReference type="Proteomes" id="UP001372338"/>
    </source>
</evidence>
<dbReference type="PIRSF" id="PIRSF002674">
    <property type="entry name" value="VSP"/>
    <property type="match status" value="1"/>
</dbReference>
<evidence type="ECO:0000256" key="2">
    <source>
        <dbReference type="ARBA" id="ARBA00022729"/>
    </source>
</evidence>
<accession>A0AAN9EDH9</accession>
<keyword evidence="8" id="KW-1185">Reference proteome</keyword>
<dbReference type="SUPFAM" id="SSF56784">
    <property type="entry name" value="HAD-like"/>
    <property type="match status" value="1"/>
</dbReference>
<dbReference type="AlphaFoldDB" id="A0AAN9EDH9"/>
<dbReference type="InterPro" id="IPR036412">
    <property type="entry name" value="HAD-like_sf"/>
</dbReference>
<sequence length="263" mass="29915">MKIISVLFLLATAVATCHGQDSVENGLEYQILPLRLKSGSGGQHIQGITCSSWRLAVETHNIINWKTVPQECEGYIGNYILGDQYRGDSKAVNREAYFYVRDLNLTKDGKNIWVFDIDETSLSNLPYYAENGFGSTPYNDTAFNEWVNLGMAPVLPETKKLYKKLLSFGIKIVFLTGRPESQRAITTKNLNDAGYYQWEKLILKDKEQYKGKTAVTYKSTERKKLEQQGYRIIGNIGDQWSDILGYSTGDRTFKLPDPLYYIA</sequence>
<organism evidence="7 8">
    <name type="scientific">Crotalaria pallida</name>
    <name type="common">Smooth rattlebox</name>
    <name type="synonym">Crotalaria striata</name>
    <dbReference type="NCBI Taxonomy" id="3830"/>
    <lineage>
        <taxon>Eukaryota</taxon>
        <taxon>Viridiplantae</taxon>
        <taxon>Streptophyta</taxon>
        <taxon>Embryophyta</taxon>
        <taxon>Tracheophyta</taxon>
        <taxon>Spermatophyta</taxon>
        <taxon>Magnoliopsida</taxon>
        <taxon>eudicotyledons</taxon>
        <taxon>Gunneridae</taxon>
        <taxon>Pentapetalae</taxon>
        <taxon>rosids</taxon>
        <taxon>fabids</taxon>
        <taxon>Fabales</taxon>
        <taxon>Fabaceae</taxon>
        <taxon>Papilionoideae</taxon>
        <taxon>50 kb inversion clade</taxon>
        <taxon>genistoids sensu lato</taxon>
        <taxon>core genistoids</taxon>
        <taxon>Crotalarieae</taxon>
        <taxon>Crotalaria</taxon>
    </lineage>
</organism>
<keyword evidence="3 5" id="KW-0758">Storage protein</keyword>
<dbReference type="GO" id="GO:0003993">
    <property type="term" value="F:acid phosphatase activity"/>
    <property type="evidence" value="ECO:0007669"/>
    <property type="project" value="InterPro"/>
</dbReference>
<evidence type="ECO:0000256" key="4">
    <source>
        <dbReference type="ARBA" id="ARBA00023180"/>
    </source>
</evidence>
<dbReference type="InterPro" id="IPR014403">
    <property type="entry name" value="APS1/VSP"/>
</dbReference>
<dbReference type="InterPro" id="IPR010028">
    <property type="entry name" value="Acid_phosphatase_pln"/>
</dbReference>
<comment type="similarity">
    <text evidence="5">Belongs to the APS1/VSP family.</text>
</comment>
<dbReference type="EMBL" id="JAYWIO010000006">
    <property type="protein sequence ID" value="KAK7255482.1"/>
    <property type="molecule type" value="Genomic_DNA"/>
</dbReference>
<dbReference type="Gene3D" id="3.40.50.1000">
    <property type="entry name" value="HAD superfamily/HAD-like"/>
    <property type="match status" value="1"/>
</dbReference>
<dbReference type="PANTHER" id="PTHR31284">
    <property type="entry name" value="ACID PHOSPHATASE-LIKE PROTEIN"/>
    <property type="match status" value="1"/>
</dbReference>